<reference evidence="1" key="1">
    <citation type="journal article" date="2015" name="Nature">
        <title>Complex archaea that bridge the gap between prokaryotes and eukaryotes.</title>
        <authorList>
            <person name="Spang A."/>
            <person name="Saw J.H."/>
            <person name="Jorgensen S.L."/>
            <person name="Zaremba-Niedzwiedzka K."/>
            <person name="Martijn J."/>
            <person name="Lind A.E."/>
            <person name="van Eijk R."/>
            <person name="Schleper C."/>
            <person name="Guy L."/>
            <person name="Ettema T.J."/>
        </authorList>
    </citation>
    <scope>NUCLEOTIDE SEQUENCE</scope>
</reference>
<organism evidence="1">
    <name type="scientific">marine sediment metagenome</name>
    <dbReference type="NCBI Taxonomy" id="412755"/>
    <lineage>
        <taxon>unclassified sequences</taxon>
        <taxon>metagenomes</taxon>
        <taxon>ecological metagenomes</taxon>
    </lineage>
</organism>
<dbReference type="EMBL" id="LAZR01000614">
    <property type="protein sequence ID" value="KKN62745.1"/>
    <property type="molecule type" value="Genomic_DNA"/>
</dbReference>
<proteinExistence type="predicted"/>
<accession>A0A0F9S1W1</accession>
<dbReference type="AlphaFoldDB" id="A0A0F9S1W1"/>
<sequence>MALITGTPEGSITQQTTTVFPEGAPWIYYQDIVASPLNNPDGDGFYWGMSGTATEPAIELACYQDVSLGEDLTVNAIRCDRSGDIGVIQKRNFLEFSITLSTLFPLTTISPVLKASPVTTSAPFEKMGIGTIDNSTYYRLWLPKVTDEAAADYVSFTLHRAQFVDAFSINMASGDKWTIGGIMIRAFADDTLPDAQKFATVIRYDPSLIT</sequence>
<evidence type="ECO:0000313" key="1">
    <source>
        <dbReference type="EMBL" id="KKN62745.1"/>
    </source>
</evidence>
<gene>
    <name evidence="1" type="ORF">LCGC14_0508640</name>
</gene>
<name>A0A0F9S1W1_9ZZZZ</name>
<protein>
    <submittedName>
        <fullName evidence="1">Uncharacterized protein</fullName>
    </submittedName>
</protein>
<comment type="caution">
    <text evidence="1">The sequence shown here is derived from an EMBL/GenBank/DDBJ whole genome shotgun (WGS) entry which is preliminary data.</text>
</comment>